<dbReference type="SMART" id="SM00906">
    <property type="entry name" value="Fungal_trans"/>
    <property type="match status" value="1"/>
</dbReference>
<evidence type="ECO:0000256" key="2">
    <source>
        <dbReference type="ARBA" id="ARBA00022833"/>
    </source>
</evidence>
<dbReference type="GO" id="GO:0001228">
    <property type="term" value="F:DNA-binding transcription activator activity, RNA polymerase II-specific"/>
    <property type="evidence" value="ECO:0007669"/>
    <property type="project" value="TreeGrafter"/>
</dbReference>
<dbReference type="PANTHER" id="PTHR31944:SF131">
    <property type="entry name" value="HEME-RESPONSIVE ZINC FINGER TRANSCRIPTION FACTOR HAP1"/>
    <property type="match status" value="1"/>
</dbReference>
<dbReference type="GO" id="GO:0006351">
    <property type="term" value="P:DNA-templated transcription"/>
    <property type="evidence" value="ECO:0007669"/>
    <property type="project" value="InterPro"/>
</dbReference>
<dbReference type="InterPro" id="IPR007219">
    <property type="entry name" value="XnlR_reg_dom"/>
</dbReference>
<dbReference type="EMBL" id="KZ559118">
    <property type="protein sequence ID" value="PLB42126.1"/>
    <property type="molecule type" value="Genomic_DNA"/>
</dbReference>
<feature type="domain" description="Zn(2)-C6 fungal-type" evidence="8">
    <location>
        <begin position="30"/>
        <end position="61"/>
    </location>
</feature>
<dbReference type="GO" id="GO:0000978">
    <property type="term" value="F:RNA polymerase II cis-regulatory region sequence-specific DNA binding"/>
    <property type="evidence" value="ECO:0007669"/>
    <property type="project" value="TreeGrafter"/>
</dbReference>
<dbReference type="CDD" id="cd00067">
    <property type="entry name" value="GAL4"/>
    <property type="match status" value="1"/>
</dbReference>
<accession>A0A2I2FND0</accession>
<keyword evidence="5" id="KW-0804">Transcription</keyword>
<dbReference type="Proteomes" id="UP000234585">
    <property type="component" value="Unassembled WGS sequence"/>
</dbReference>
<keyword evidence="1" id="KW-0479">Metal-binding</keyword>
<evidence type="ECO:0000313" key="10">
    <source>
        <dbReference type="Proteomes" id="UP000234585"/>
    </source>
</evidence>
<protein>
    <recommendedName>
        <fullName evidence="8">Zn(2)-C6 fungal-type domain-containing protein</fullName>
    </recommendedName>
</protein>
<dbReference type="GeneID" id="36527681"/>
<dbReference type="Gene3D" id="4.10.240.10">
    <property type="entry name" value="Zn(2)-C6 fungal-type DNA-binding domain"/>
    <property type="match status" value="1"/>
</dbReference>
<dbReference type="InterPro" id="IPR036864">
    <property type="entry name" value="Zn2-C6_fun-type_DNA-bd_sf"/>
</dbReference>
<name>A0A2I2FND0_ASPCN</name>
<dbReference type="GO" id="GO:0005634">
    <property type="term" value="C:nucleus"/>
    <property type="evidence" value="ECO:0007669"/>
    <property type="project" value="TreeGrafter"/>
</dbReference>
<dbReference type="InterPro" id="IPR051430">
    <property type="entry name" value="Fungal_TF_Env_Response"/>
</dbReference>
<keyword evidence="2" id="KW-0862">Zinc</keyword>
<keyword evidence="6" id="KW-0539">Nucleus</keyword>
<dbReference type="Pfam" id="PF00172">
    <property type="entry name" value="Zn_clus"/>
    <property type="match status" value="1"/>
</dbReference>
<sequence length="787" mass="88011">MVLDEHASYVSPVDLMDASQPRKRPRPVVSCLRCREKKLKCDRSMPCQNCTKSGCPSDCMYNNQSPASIDALPKAKRVNLGSEAVDQHSDPRGESGRNAGVGLIEDLQLRLAKLEDLLSVKTPANLGSSRAGSIRGASPQSGGITQPASPPPFLGTVVVKGTRTRYHGQNNRISLLNQFSEAKEFIDQCTKDSTVVGLAKEVQFLQSKSKLSLGSPESMFDLESSPELQQLRTCLPSKEVCDRLVELYTFTFEKVLRILHVPTFMRQYKEFWADPDNEIYRSSGFLPQLTAVLAVALPLEDQSFKTEHPLSWEYLHMPAVNFVRLWLRKLSRKERTEIATLQVEALIALARRLRLVTPEELWRDTGALVRSAMVMGLHLDPTRFAELSAFQIEQRRRLWVTVVEMDLQASIASGMPVTIPEIDFGPLVPTNLNDTDFDESAVELPPSRSLHEWTDSLAQITLAMSLPHRIRAMMLVRTVSSRMDLSEIVRQGRRLEECLQRVPSPLKLDQAPKSGDSPMMLLNRVLLDVYTRRPLLCLYRPIVMGESRDDRAFSEIQQSCLESSLVVLSYQDYFDPSVADLDVFQSTSYWDVFQLCCKKDILWAALSVCGYMKLSTQQSTALTPPPHPQPGSFPTPRAATHTKASLTRIVENTLDGLTRRIGEAGSNLKDVLLLAVVLQSARARGSGQMKEQWMQQGAMKALSACRQHLLLSTTDQSLALNLNDFAQMLQSMQPMLPFTDPQQFPPTSQPQPQLPDFFADSSALATEFNNFQGDPFIFDDGSLAGYL</sequence>
<dbReference type="PANTHER" id="PTHR31944">
    <property type="entry name" value="HEME-RESPONSIVE ZINC FINGER TRANSCRIPTION FACTOR HAP1"/>
    <property type="match status" value="1"/>
</dbReference>
<keyword evidence="3" id="KW-0805">Transcription regulation</keyword>
<evidence type="ECO:0000256" key="3">
    <source>
        <dbReference type="ARBA" id="ARBA00023015"/>
    </source>
</evidence>
<dbReference type="OrthoDB" id="5414787at2759"/>
<dbReference type="RefSeq" id="XP_024676138.1">
    <property type="nucleotide sequence ID" value="XM_024820521.1"/>
</dbReference>
<evidence type="ECO:0000313" key="9">
    <source>
        <dbReference type="EMBL" id="PLB42126.1"/>
    </source>
</evidence>
<evidence type="ECO:0000259" key="8">
    <source>
        <dbReference type="PROSITE" id="PS50048"/>
    </source>
</evidence>
<dbReference type="STRING" id="41067.A0A2I2FND0"/>
<feature type="compositionally biased region" description="Low complexity" evidence="7">
    <location>
        <begin position="127"/>
        <end position="138"/>
    </location>
</feature>
<dbReference type="AlphaFoldDB" id="A0A2I2FND0"/>
<organism evidence="9 10">
    <name type="scientific">Aspergillus candidus</name>
    <dbReference type="NCBI Taxonomy" id="41067"/>
    <lineage>
        <taxon>Eukaryota</taxon>
        <taxon>Fungi</taxon>
        <taxon>Dikarya</taxon>
        <taxon>Ascomycota</taxon>
        <taxon>Pezizomycotina</taxon>
        <taxon>Eurotiomycetes</taxon>
        <taxon>Eurotiomycetidae</taxon>
        <taxon>Eurotiales</taxon>
        <taxon>Aspergillaceae</taxon>
        <taxon>Aspergillus</taxon>
        <taxon>Aspergillus subgen. Circumdati</taxon>
    </lineage>
</organism>
<evidence type="ECO:0000256" key="5">
    <source>
        <dbReference type="ARBA" id="ARBA00023163"/>
    </source>
</evidence>
<feature type="region of interest" description="Disordered" evidence="7">
    <location>
        <begin position="619"/>
        <end position="638"/>
    </location>
</feature>
<keyword evidence="10" id="KW-1185">Reference proteome</keyword>
<reference evidence="9 10" key="1">
    <citation type="submission" date="2017-12" db="EMBL/GenBank/DDBJ databases">
        <authorList>
            <consortium name="DOE Joint Genome Institute"/>
            <person name="Haridas S."/>
            <person name="Kjaerbolling I."/>
            <person name="Vesth T.C."/>
            <person name="Frisvad J.C."/>
            <person name="Nybo J.L."/>
            <person name="Theobald S."/>
            <person name="Kuo A."/>
            <person name="Bowyer P."/>
            <person name="Matsuda Y."/>
            <person name="Mondo S."/>
            <person name="Lyhne E.K."/>
            <person name="Kogle M.E."/>
            <person name="Clum A."/>
            <person name="Lipzen A."/>
            <person name="Salamov A."/>
            <person name="Ngan C.Y."/>
            <person name="Daum C."/>
            <person name="Chiniquy J."/>
            <person name="Barry K."/>
            <person name="LaButti K."/>
            <person name="Simmons B.A."/>
            <person name="Magnuson J.K."/>
            <person name="Mortensen U.H."/>
            <person name="Larsen T.O."/>
            <person name="Grigoriev I.V."/>
            <person name="Baker S.E."/>
            <person name="Andersen M.R."/>
            <person name="Nordberg H.P."/>
            <person name="Cantor M.N."/>
            <person name="Hua S.X."/>
        </authorList>
    </citation>
    <scope>NUCLEOTIDE SEQUENCE [LARGE SCALE GENOMIC DNA]</scope>
    <source>
        <strain evidence="9 10">CBS 102.13</strain>
    </source>
</reference>
<feature type="compositionally biased region" description="Pro residues" evidence="7">
    <location>
        <begin position="623"/>
        <end position="633"/>
    </location>
</feature>
<dbReference type="SMART" id="SM00066">
    <property type="entry name" value="GAL4"/>
    <property type="match status" value="1"/>
</dbReference>
<evidence type="ECO:0000256" key="1">
    <source>
        <dbReference type="ARBA" id="ARBA00022723"/>
    </source>
</evidence>
<dbReference type="CDD" id="cd12148">
    <property type="entry name" value="fungal_TF_MHR"/>
    <property type="match status" value="1"/>
</dbReference>
<evidence type="ECO:0000256" key="6">
    <source>
        <dbReference type="ARBA" id="ARBA00023242"/>
    </source>
</evidence>
<dbReference type="SUPFAM" id="SSF57701">
    <property type="entry name" value="Zn2/Cys6 DNA-binding domain"/>
    <property type="match status" value="1"/>
</dbReference>
<proteinExistence type="predicted"/>
<evidence type="ECO:0000256" key="7">
    <source>
        <dbReference type="SAM" id="MobiDB-lite"/>
    </source>
</evidence>
<gene>
    <name evidence="9" type="ORF">BDW47DRAFT_97920</name>
</gene>
<feature type="region of interest" description="Disordered" evidence="7">
    <location>
        <begin position="125"/>
        <end position="152"/>
    </location>
</feature>
<dbReference type="PROSITE" id="PS00463">
    <property type="entry name" value="ZN2_CY6_FUNGAL_1"/>
    <property type="match status" value="1"/>
</dbReference>
<dbReference type="InterPro" id="IPR001138">
    <property type="entry name" value="Zn2Cys6_DnaBD"/>
</dbReference>
<keyword evidence="4" id="KW-0238">DNA-binding</keyword>
<dbReference type="PROSITE" id="PS50048">
    <property type="entry name" value="ZN2_CY6_FUNGAL_2"/>
    <property type="match status" value="1"/>
</dbReference>
<dbReference type="Pfam" id="PF04082">
    <property type="entry name" value="Fungal_trans"/>
    <property type="match status" value="1"/>
</dbReference>
<evidence type="ECO:0000256" key="4">
    <source>
        <dbReference type="ARBA" id="ARBA00023125"/>
    </source>
</evidence>
<dbReference type="GO" id="GO:0008270">
    <property type="term" value="F:zinc ion binding"/>
    <property type="evidence" value="ECO:0007669"/>
    <property type="project" value="InterPro"/>
</dbReference>